<dbReference type="STRING" id="109280.ENSHCOP00000022996"/>
<dbReference type="FunFam" id="1.20.900.10:FF:000006">
    <property type="entry name" value="Rho guanine nucleotide exchange factor (GEF) 11"/>
    <property type="match status" value="1"/>
</dbReference>
<dbReference type="InterPro" id="IPR000219">
    <property type="entry name" value="DH_dom"/>
</dbReference>
<feature type="region of interest" description="Disordered" evidence="1">
    <location>
        <begin position="244"/>
        <end position="286"/>
    </location>
</feature>
<dbReference type="OMA" id="HASKLLW"/>
<evidence type="ECO:0000259" key="2">
    <source>
        <dbReference type="PROSITE" id="PS50010"/>
    </source>
</evidence>
<dbReference type="Pfam" id="PF00621">
    <property type="entry name" value="RhoGEF"/>
    <property type="match status" value="1"/>
</dbReference>
<dbReference type="CDD" id="cd00160">
    <property type="entry name" value="RhoGEF"/>
    <property type="match status" value="1"/>
</dbReference>
<dbReference type="Proteomes" id="UP000264820">
    <property type="component" value="Unplaced"/>
</dbReference>
<dbReference type="Gene3D" id="1.20.900.10">
    <property type="entry name" value="Dbl homology (DH) domain"/>
    <property type="match status" value="1"/>
</dbReference>
<feature type="compositionally biased region" description="Low complexity" evidence="1">
    <location>
        <begin position="254"/>
        <end position="275"/>
    </location>
</feature>
<dbReference type="PROSITE" id="PS50010">
    <property type="entry name" value="DH_2"/>
    <property type="match status" value="1"/>
</dbReference>
<dbReference type="SMART" id="SM00325">
    <property type="entry name" value="RhoGEF"/>
    <property type="match status" value="1"/>
</dbReference>
<accession>A0A3Q3DXC8</accession>
<evidence type="ECO:0000313" key="3">
    <source>
        <dbReference type="Ensembl" id="ENSHCOP00000022996.1"/>
    </source>
</evidence>
<dbReference type="PANTHER" id="PTHR45872">
    <property type="entry name" value="RHO GUANINE NUCLEOTIDE EXCHANGE FACTOR 2, ISOFORM D"/>
    <property type="match status" value="1"/>
</dbReference>
<proteinExistence type="predicted"/>
<organism evidence="3 4">
    <name type="scientific">Hippocampus comes</name>
    <name type="common">Tiger tail seahorse</name>
    <dbReference type="NCBI Taxonomy" id="109280"/>
    <lineage>
        <taxon>Eukaryota</taxon>
        <taxon>Metazoa</taxon>
        <taxon>Chordata</taxon>
        <taxon>Craniata</taxon>
        <taxon>Vertebrata</taxon>
        <taxon>Euteleostomi</taxon>
        <taxon>Actinopterygii</taxon>
        <taxon>Neopterygii</taxon>
        <taxon>Teleostei</taxon>
        <taxon>Neoteleostei</taxon>
        <taxon>Acanthomorphata</taxon>
        <taxon>Syngnathiaria</taxon>
        <taxon>Syngnathiformes</taxon>
        <taxon>Syngnathoidei</taxon>
        <taxon>Syngnathidae</taxon>
        <taxon>Hippocampus</taxon>
    </lineage>
</organism>
<dbReference type="GO" id="GO:0005085">
    <property type="term" value="F:guanyl-nucleotide exchange factor activity"/>
    <property type="evidence" value="ECO:0007669"/>
    <property type="project" value="InterPro"/>
</dbReference>
<sequence>MAMPYIRRMEVTCAADVASEDEQACEAAGEDDPLNWQSLVSREVVAALAPQEIKRQEVINELFYTERAHLRMLKVLDGVFCQRLSRDAILPPDDVKSIFTNLDDIIQLHGDWRQMAAIRKRSETSVIGHIGDDLLAWVRALEGKEKIRRAVATFCSNQPSALELIKSRKKKDPRFTLFMQAAESNRLCRRLQLKDIIPVEMQRATKYPLLLDKIAKYTEDEEEAEKVKKAGECCRHILNRVNQAVKEAENKTRPAPSTPSSASAPSSNSAPYSSDPSPPVIARSVA</sequence>
<dbReference type="InterPro" id="IPR035899">
    <property type="entry name" value="DBL_dom_sf"/>
</dbReference>
<dbReference type="AlphaFoldDB" id="A0A3Q3DXC8"/>
<name>A0A3Q3DXC8_HIPCM</name>
<dbReference type="GO" id="GO:0007186">
    <property type="term" value="P:G protein-coupled receptor signaling pathway"/>
    <property type="evidence" value="ECO:0007669"/>
    <property type="project" value="TreeGrafter"/>
</dbReference>
<feature type="domain" description="DH" evidence="2">
    <location>
        <begin position="54"/>
        <end position="244"/>
    </location>
</feature>
<dbReference type="GeneTree" id="ENSGT00940000157662"/>
<dbReference type="PANTHER" id="PTHR45872:SF3">
    <property type="entry name" value="RHO GUANINE NUCLEOTIDE EXCHANGE FACTOR 12"/>
    <property type="match status" value="1"/>
</dbReference>
<keyword evidence="4" id="KW-1185">Reference proteome</keyword>
<dbReference type="GO" id="GO:0001664">
    <property type="term" value="F:G protein-coupled receptor binding"/>
    <property type="evidence" value="ECO:0007669"/>
    <property type="project" value="TreeGrafter"/>
</dbReference>
<evidence type="ECO:0000313" key="4">
    <source>
        <dbReference type="Proteomes" id="UP000264820"/>
    </source>
</evidence>
<dbReference type="Ensembl" id="ENSHCOT00000014804.1">
    <property type="protein sequence ID" value="ENSHCOP00000022996.1"/>
    <property type="gene ID" value="ENSHCOG00000011171.1"/>
</dbReference>
<evidence type="ECO:0000256" key="1">
    <source>
        <dbReference type="SAM" id="MobiDB-lite"/>
    </source>
</evidence>
<reference evidence="3" key="1">
    <citation type="submission" date="2025-08" db="UniProtKB">
        <authorList>
            <consortium name="Ensembl"/>
        </authorList>
    </citation>
    <scope>IDENTIFICATION</scope>
</reference>
<reference evidence="3" key="2">
    <citation type="submission" date="2025-09" db="UniProtKB">
        <authorList>
            <consortium name="Ensembl"/>
        </authorList>
    </citation>
    <scope>IDENTIFICATION</scope>
</reference>
<dbReference type="SUPFAM" id="SSF48065">
    <property type="entry name" value="DBL homology domain (DH-domain)"/>
    <property type="match status" value="1"/>
</dbReference>
<dbReference type="GO" id="GO:0005737">
    <property type="term" value="C:cytoplasm"/>
    <property type="evidence" value="ECO:0007669"/>
    <property type="project" value="TreeGrafter"/>
</dbReference>
<protein>
    <recommendedName>
        <fullName evidence="2">DH domain-containing protein</fullName>
    </recommendedName>
</protein>